<keyword evidence="6" id="KW-1133">Transmembrane helix</keyword>
<comment type="caution">
    <text evidence="7">The sequence shown here is derived from an EMBL/GenBank/DDBJ whole genome shotgun (WGS) entry which is preliminary data.</text>
</comment>
<evidence type="ECO:0000256" key="6">
    <source>
        <dbReference type="SAM" id="Phobius"/>
    </source>
</evidence>
<dbReference type="eggNOG" id="COG0803">
    <property type="taxonomic scope" value="Bacteria"/>
</dbReference>
<dbReference type="InterPro" id="IPR050492">
    <property type="entry name" value="Bact_metal-bind_prot9"/>
</dbReference>
<sequence length="443" mass="46226">MREWFDRRRMARQGPARRPRLPEWEEPARRRRPAGSGGIPPSDPDRPSGAARRPGEVPAARGARRGRGQRLLLAALLLILVVAAGCGRPQGPAGSQGDGGEAGAAGDRLPVAVTFYPLEFMTRFIGGDRVAVTPLIPAGADAHHWEPRPADVRAVAAARVFIYNGAGLEPWVPRLLAAAGRSDLVRVEATAGLPLVPAGTATAVLDGGVAEPGAGGAGEGGRGGDAGGETAGHGDHGTHEEGRAAPGDDHGDAHGRPGAGGEPLPGGAPDPHVWLDPALAAQQAQAIARGLAQADPQHRAEYLRRGEELAGRLNDLAAGYRRLGTCPRRELVITHAFLTYPAHRYGLVQVPLYGLSAESEPGPRQLAAVAAFIRQRRVPYILVEPGRTGGAAATLARETGAQLLEIHPLEALTSADRQAGRDFLDLLQQNLVSLRQALGCAGS</sequence>
<evidence type="ECO:0000256" key="2">
    <source>
        <dbReference type="ARBA" id="ARBA00022448"/>
    </source>
</evidence>
<reference evidence="7" key="2">
    <citation type="submission" date="2012-10" db="EMBL/GenBank/DDBJ databases">
        <title>Improved high-quality draft of Thermaerobacter subterraneus C21, DSM 13965.</title>
        <authorList>
            <consortium name="DOE Joint Genome Institute"/>
            <person name="Eisen J."/>
            <person name="Huntemann M."/>
            <person name="Wei C.-L."/>
            <person name="Han J."/>
            <person name="Detter J.C."/>
            <person name="Han C."/>
            <person name="Tapia R."/>
            <person name="Chen A."/>
            <person name="Kyrpides N."/>
            <person name="Mavromatis K."/>
            <person name="Markowitz V."/>
            <person name="Szeto E."/>
            <person name="Ivanova N."/>
            <person name="Mikhailova N."/>
            <person name="Ovchinnikova G."/>
            <person name="Pagani I."/>
            <person name="Pati A."/>
            <person name="Goodwin L."/>
            <person name="Nordberg H.P."/>
            <person name="Cantor M.N."/>
            <person name="Hua S.X."/>
            <person name="Woyke T."/>
            <person name="Eisen J."/>
            <person name="Klenk H.-P."/>
        </authorList>
    </citation>
    <scope>NUCLEOTIDE SEQUENCE [LARGE SCALE GENOMIC DNA]</scope>
    <source>
        <strain evidence="7">DSM 13965</strain>
    </source>
</reference>
<dbReference type="PRINTS" id="PR00691">
    <property type="entry name" value="ADHESINB"/>
</dbReference>
<dbReference type="InterPro" id="IPR006128">
    <property type="entry name" value="Lipoprotein_PsaA-like"/>
</dbReference>
<dbReference type="Proteomes" id="UP000005710">
    <property type="component" value="Unassembled WGS sequence"/>
</dbReference>
<dbReference type="InterPro" id="IPR006127">
    <property type="entry name" value="ZnuA-like"/>
</dbReference>
<evidence type="ECO:0000256" key="1">
    <source>
        <dbReference type="ARBA" id="ARBA00011028"/>
    </source>
</evidence>
<dbReference type="PANTHER" id="PTHR42953:SF3">
    <property type="entry name" value="HIGH-AFFINITY ZINC UPTAKE SYSTEM PROTEIN ZNUA"/>
    <property type="match status" value="1"/>
</dbReference>
<keyword evidence="6" id="KW-0812">Transmembrane</keyword>
<evidence type="ECO:0000256" key="5">
    <source>
        <dbReference type="SAM" id="MobiDB-lite"/>
    </source>
</evidence>
<proteinExistence type="inferred from homology"/>
<keyword evidence="6" id="KW-0472">Membrane</keyword>
<dbReference type="GO" id="GO:0030001">
    <property type="term" value="P:metal ion transport"/>
    <property type="evidence" value="ECO:0007669"/>
    <property type="project" value="InterPro"/>
</dbReference>
<feature type="region of interest" description="Disordered" evidence="5">
    <location>
        <begin position="1"/>
        <end position="64"/>
    </location>
</feature>
<feature type="compositionally biased region" description="Basic residues" evidence="5">
    <location>
        <begin position="9"/>
        <end position="19"/>
    </location>
</feature>
<gene>
    <name evidence="7" type="ORF">ThesuDRAFT_02001</name>
</gene>
<evidence type="ECO:0000256" key="3">
    <source>
        <dbReference type="ARBA" id="ARBA00022729"/>
    </source>
</evidence>
<evidence type="ECO:0000256" key="4">
    <source>
        <dbReference type="RuleBase" id="RU003512"/>
    </source>
</evidence>
<feature type="transmembrane region" description="Helical" evidence="6">
    <location>
        <begin position="71"/>
        <end position="90"/>
    </location>
</feature>
<keyword evidence="8" id="KW-1185">Reference proteome</keyword>
<dbReference type="Pfam" id="PF01297">
    <property type="entry name" value="ZnuA"/>
    <property type="match status" value="1"/>
</dbReference>
<feature type="compositionally biased region" description="Low complexity" evidence="5">
    <location>
        <begin position="49"/>
        <end position="61"/>
    </location>
</feature>
<name>K6PZN1_9FIRM</name>
<dbReference type="HOGENOM" id="CLU_016838_1_0_9"/>
<reference evidence="7" key="1">
    <citation type="submission" date="2010-10" db="EMBL/GenBank/DDBJ databases">
        <authorList>
            <consortium name="US DOE Joint Genome Institute (JGI-PGF)"/>
            <person name="Lucas S."/>
            <person name="Copeland A."/>
            <person name="Lapidus A."/>
            <person name="Bruce D."/>
            <person name="Goodwin L."/>
            <person name="Pitluck S."/>
            <person name="Kyrpides N."/>
            <person name="Mavromatis K."/>
            <person name="Detter J.C."/>
            <person name="Han C."/>
            <person name="Land M."/>
            <person name="Hauser L."/>
            <person name="Markowitz V."/>
            <person name="Cheng J.-F."/>
            <person name="Hugenholtz P."/>
            <person name="Woyke T."/>
            <person name="Wu D."/>
            <person name="Pukall R."/>
            <person name="Wahrenburg C."/>
            <person name="Brambilla E."/>
            <person name="Klenk H.-P."/>
            <person name="Eisen J.A."/>
        </authorList>
    </citation>
    <scope>NUCLEOTIDE SEQUENCE [LARGE SCALE GENOMIC DNA]</scope>
    <source>
        <strain evidence="7">DSM 13965</strain>
    </source>
</reference>
<dbReference type="AlphaFoldDB" id="K6PZN1"/>
<feature type="compositionally biased region" description="Basic and acidic residues" evidence="5">
    <location>
        <begin position="232"/>
        <end position="255"/>
    </location>
</feature>
<feature type="compositionally biased region" description="Gly residues" evidence="5">
    <location>
        <begin position="213"/>
        <end position="231"/>
    </location>
</feature>
<keyword evidence="3" id="KW-0732">Signal</keyword>
<dbReference type="EMBL" id="AENY02000003">
    <property type="protein sequence ID" value="EKP94268.1"/>
    <property type="molecule type" value="Genomic_DNA"/>
</dbReference>
<feature type="region of interest" description="Disordered" evidence="5">
    <location>
        <begin position="207"/>
        <end position="274"/>
    </location>
</feature>
<comment type="similarity">
    <text evidence="1 4">Belongs to the bacterial solute-binding protein 9 family.</text>
</comment>
<accession>K6PZN1</accession>
<organism evidence="7 8">
    <name type="scientific">Thermaerobacter subterraneus DSM 13965</name>
    <dbReference type="NCBI Taxonomy" id="867903"/>
    <lineage>
        <taxon>Bacteria</taxon>
        <taxon>Bacillati</taxon>
        <taxon>Bacillota</taxon>
        <taxon>Clostridia</taxon>
        <taxon>Eubacteriales</taxon>
        <taxon>Clostridiales Family XVII. Incertae Sedis</taxon>
        <taxon>Thermaerobacter</taxon>
    </lineage>
</organism>
<evidence type="ECO:0000313" key="8">
    <source>
        <dbReference type="Proteomes" id="UP000005710"/>
    </source>
</evidence>
<dbReference type="PRINTS" id="PR00690">
    <property type="entry name" value="ADHESNFAMILY"/>
</dbReference>
<dbReference type="GO" id="GO:0046872">
    <property type="term" value="F:metal ion binding"/>
    <property type="evidence" value="ECO:0007669"/>
    <property type="project" value="InterPro"/>
</dbReference>
<keyword evidence="2 4" id="KW-0813">Transport</keyword>
<dbReference type="Gene3D" id="3.40.50.1980">
    <property type="entry name" value="Nitrogenase molybdenum iron protein domain"/>
    <property type="match status" value="2"/>
</dbReference>
<dbReference type="SUPFAM" id="SSF53807">
    <property type="entry name" value="Helical backbone' metal receptor"/>
    <property type="match status" value="1"/>
</dbReference>
<evidence type="ECO:0000313" key="7">
    <source>
        <dbReference type="EMBL" id="EKP94268.1"/>
    </source>
</evidence>
<dbReference type="InterPro" id="IPR006129">
    <property type="entry name" value="AdhesinB"/>
</dbReference>
<dbReference type="STRING" id="867903.ThesuDRAFT_02001"/>
<protein>
    <submittedName>
        <fullName evidence="7">ABC-type metal ion transport system, periplasmic component/surface adhesin</fullName>
    </submittedName>
</protein>
<dbReference type="GO" id="GO:0007155">
    <property type="term" value="P:cell adhesion"/>
    <property type="evidence" value="ECO:0007669"/>
    <property type="project" value="InterPro"/>
</dbReference>
<dbReference type="PANTHER" id="PTHR42953">
    <property type="entry name" value="HIGH-AFFINITY ZINC UPTAKE SYSTEM PROTEIN ZNUA-RELATED"/>
    <property type="match status" value="1"/>
</dbReference>